<dbReference type="InterPro" id="IPR036770">
    <property type="entry name" value="Ankyrin_rpt-contain_sf"/>
</dbReference>
<dbReference type="SMART" id="SM00220">
    <property type="entry name" value="S_TKc"/>
    <property type="match status" value="1"/>
</dbReference>
<keyword evidence="9" id="KW-0808">Transferase</keyword>
<evidence type="ECO:0000256" key="17">
    <source>
        <dbReference type="ARBA" id="ARBA00022870"/>
    </source>
</evidence>
<dbReference type="PANTHER" id="PTHR24349">
    <property type="entry name" value="SERINE/THREONINE-PROTEIN KINASE"/>
    <property type="match status" value="1"/>
</dbReference>
<keyword evidence="14" id="KW-0106">Calcium</keyword>
<evidence type="ECO:0000256" key="24">
    <source>
        <dbReference type="ARBA" id="ARBA00048679"/>
    </source>
</evidence>
<dbReference type="EMBL" id="CAMXCT010000078">
    <property type="protein sequence ID" value="CAI3973471.1"/>
    <property type="molecule type" value="Genomic_DNA"/>
</dbReference>
<dbReference type="PROSITE" id="PS00108">
    <property type="entry name" value="PROTEIN_KINASE_ST"/>
    <property type="match status" value="1"/>
</dbReference>
<keyword evidence="13" id="KW-0418">Kinase</keyword>
<dbReference type="PROSITE" id="PS50088">
    <property type="entry name" value="ANK_REPEAT"/>
    <property type="match status" value="2"/>
</dbReference>
<dbReference type="GO" id="GO:0005524">
    <property type="term" value="F:ATP binding"/>
    <property type="evidence" value="ECO:0007669"/>
    <property type="project" value="UniProtKB-KW"/>
</dbReference>
<keyword evidence="20" id="KW-0966">Cell projection</keyword>
<dbReference type="GO" id="GO:0005509">
    <property type="term" value="F:calcium ion binding"/>
    <property type="evidence" value="ECO:0007669"/>
    <property type="project" value="InterPro"/>
</dbReference>
<evidence type="ECO:0000256" key="9">
    <source>
        <dbReference type="ARBA" id="ARBA00022679"/>
    </source>
</evidence>
<dbReference type="EC" id="2.7.11.1" evidence="5"/>
<dbReference type="InterPro" id="IPR050205">
    <property type="entry name" value="CDPK_Ser/Thr_kinases"/>
</dbReference>
<evidence type="ECO:0000256" key="28">
    <source>
        <dbReference type="SAM" id="MobiDB-lite"/>
    </source>
</evidence>
<dbReference type="Gene3D" id="1.25.40.20">
    <property type="entry name" value="Ankyrin repeat-containing domain"/>
    <property type="match status" value="1"/>
</dbReference>
<name>A0A9P1BHF9_9DINO</name>
<dbReference type="PROSITE" id="PS50011">
    <property type="entry name" value="PROTEIN_KINASE_DOM"/>
    <property type="match status" value="1"/>
</dbReference>
<feature type="region of interest" description="Disordered" evidence="28">
    <location>
        <begin position="2276"/>
        <end position="2372"/>
    </location>
</feature>
<keyword evidence="17" id="KW-0472">Membrane</keyword>
<keyword evidence="21" id="KW-0449">Lipoprotein</keyword>
<evidence type="ECO:0000256" key="14">
    <source>
        <dbReference type="ARBA" id="ARBA00022837"/>
    </source>
</evidence>
<evidence type="ECO:0000313" key="31">
    <source>
        <dbReference type="EMBL" id="CAI3973471.1"/>
    </source>
</evidence>
<keyword evidence="11" id="KW-0677">Repeat</keyword>
<dbReference type="EMBL" id="CAMXCT030000078">
    <property type="protein sequence ID" value="CAL4760783.1"/>
    <property type="molecule type" value="Genomic_DNA"/>
</dbReference>
<dbReference type="SUPFAM" id="SSF47473">
    <property type="entry name" value="EF-hand"/>
    <property type="match status" value="1"/>
</dbReference>
<evidence type="ECO:0000256" key="2">
    <source>
        <dbReference type="ARBA" id="ARBA00004230"/>
    </source>
</evidence>
<dbReference type="Pfam" id="PF12796">
    <property type="entry name" value="Ank_2"/>
    <property type="match status" value="2"/>
</dbReference>
<dbReference type="OrthoDB" id="65481at2759"/>
<dbReference type="Pfam" id="PF00023">
    <property type="entry name" value="Ank"/>
    <property type="match status" value="1"/>
</dbReference>
<evidence type="ECO:0000313" key="32">
    <source>
        <dbReference type="EMBL" id="CAL1126846.1"/>
    </source>
</evidence>
<evidence type="ECO:0000256" key="20">
    <source>
        <dbReference type="ARBA" id="ARBA00023273"/>
    </source>
</evidence>
<protein>
    <recommendedName>
        <fullName evidence="26">Calcium-dependent protein kinase 1</fullName>
        <ecNumber evidence="5">2.7.11.1</ecNumber>
    </recommendedName>
</protein>
<dbReference type="FunFam" id="1.10.238.10:FF:000003">
    <property type="entry name" value="Calmodulin A"/>
    <property type="match status" value="1"/>
</dbReference>
<feature type="compositionally biased region" description="Basic and acidic residues" evidence="28">
    <location>
        <begin position="1982"/>
        <end position="1994"/>
    </location>
</feature>
<dbReference type="FunFam" id="1.10.510.10:FF:000398">
    <property type="entry name" value="Calcium-dependent protein kinase 1"/>
    <property type="match status" value="1"/>
</dbReference>
<dbReference type="InterPro" id="IPR008271">
    <property type="entry name" value="Ser/Thr_kinase_AS"/>
</dbReference>
<dbReference type="Proteomes" id="UP001152797">
    <property type="component" value="Unassembled WGS sequence"/>
</dbReference>
<feature type="region of interest" description="Disordered" evidence="28">
    <location>
        <begin position="1960"/>
        <end position="1994"/>
    </location>
</feature>
<keyword evidence="27" id="KW-0040">ANK repeat</keyword>
<dbReference type="SMART" id="SM00054">
    <property type="entry name" value="EFh"/>
    <property type="match status" value="4"/>
</dbReference>
<dbReference type="InterPro" id="IPR011992">
    <property type="entry name" value="EF-hand-dom_pair"/>
</dbReference>
<dbReference type="PROSITE" id="PS50222">
    <property type="entry name" value="EF_HAND_2"/>
    <property type="match status" value="3"/>
</dbReference>
<keyword evidence="7" id="KW-1032">Host cell membrane</keyword>
<keyword evidence="15" id="KW-0067">ATP-binding</keyword>
<evidence type="ECO:0000256" key="13">
    <source>
        <dbReference type="ARBA" id="ARBA00022777"/>
    </source>
</evidence>
<evidence type="ECO:0000259" key="30">
    <source>
        <dbReference type="PROSITE" id="PS50222"/>
    </source>
</evidence>
<feature type="domain" description="Protein kinase" evidence="29">
    <location>
        <begin position="546"/>
        <end position="845"/>
    </location>
</feature>
<organism evidence="31">
    <name type="scientific">Cladocopium goreaui</name>
    <dbReference type="NCBI Taxonomy" id="2562237"/>
    <lineage>
        <taxon>Eukaryota</taxon>
        <taxon>Sar</taxon>
        <taxon>Alveolata</taxon>
        <taxon>Dinophyceae</taxon>
        <taxon>Suessiales</taxon>
        <taxon>Symbiodiniaceae</taxon>
        <taxon>Cladocopium</taxon>
    </lineage>
</organism>
<dbReference type="GO" id="GO:0020002">
    <property type="term" value="C:host cell plasma membrane"/>
    <property type="evidence" value="ECO:0007669"/>
    <property type="project" value="UniProtKB-SubCell"/>
</dbReference>
<dbReference type="Pfam" id="PF00069">
    <property type="entry name" value="Pkinase"/>
    <property type="match status" value="1"/>
</dbReference>
<evidence type="ECO:0000256" key="25">
    <source>
        <dbReference type="ARBA" id="ARBA00060437"/>
    </source>
</evidence>
<dbReference type="InterPro" id="IPR000719">
    <property type="entry name" value="Prot_kinase_dom"/>
</dbReference>
<sequence>MYTLPSEKLMEMTKIQPHEELLSEGSLVIFEKKLGRAAFVSHQWIGGAHPDPEFKQMKVLKDSLRNLQSGACEVSVDLLTEAVYFRSKGIPAEEWQSSRLYLWYDYFSCPQREHQTAHGRVSVGNLQKAIDSIPVYVSRCDHFIALCPVLPSTDGSRMFSDYTWASRGWCRIEQVVRELTVQGGGSWIVVKSATHQELKVCPLTNCSAGEGEFTMESDRKRVAGVLQRFLKRRLLSCLELGDLPAYRLLLNKQRAFLRNLPAEPIEDLVPGFHASESDGCATILDRFLHQNGFKNALEYDSAGWSPLCYACMNGTPLVIKMLLEQKANPNSKTKKARAEVNTDKHSPVLAICARFKNHEAMKLLIEAGATVNSKAVHSPLGVACLANDAEGVKLLCDAGADPHARNPFGDHSLNMAAAAGSLDAIDTLLKNFPDLDMSRALHSAVILQGGSSAVVSCLVDHKADVDAPYVPSGNSILAMVNRVKGLQYKYGRHTMMRRFAYHSSGATPLLLAIICGNYEAAARLLYEGASADQRNARGVSPAELAEEVPESIGDSKWHRCQMRLACAREELGGMPDYLLEALGGEMMKCSSIVTAGTVKSQASAGSGADWLEAIEEPTEAEGEMWKSSNPVIMQFSTLDKPISVFALQFPETSTEQCLEHAASESAVGGELFDRIVEAGHFTESQAAIVMKQMISAIYYLHTNHICHRDLKPENFLFHTKESIEKNLLKLIDFGLATPYKPNEAMKTKSGTPYYVAPQVLQGHYNELCDIWSCGVIMYVLLCGYPPFLADTDPQVLAMVRRGHFTFPQEDWHQVSDDAKQLIKKLLEMKPADRFTAEQALNHIWIKEKAPHSSKEPLNTTSVSNLKNFRSTNRFKKMALQVIATQLSEDKIENLRRQFLALDSNGDGRLSIKEISDGLKAAGMKDNDLKNILAGVDCDGSGSIEYKEFLAATLDKKHYLQEDALWSAFCVFDRNGDGKICMDELRHVLEDDSVGELIPGKQSVEEIMKEIDVDGSGEIEFDDANAKWGWATEVPGPDGFSEIFKMPGASFKLELTGPDLSSRDRAIIREAGGGCPGRTDSAESGARRFSVSVATYVYHSQGSYEPSPLVHGGPIVAGANTPGWLKASWYPVQLRMPGSFRICYCAASGEYDFAQASGVVLGPNDSPCELDYAAYQLVGVAYAMGIKHSEVPIGACLVSHDGTLQSSCEVQVRADRGGLSAEDMAELVSGNPSAICGEAASGTTLLPLQGDAFAWKFQVPIGAEMTESYELETTDGLQRDWQNAGSLSLVGFEGSPADVRCYRGQRCRLGRSAFGMSKGDAAIAVPGNSSCANLDSIDSIGTPAPMSILGGSTAVANIDVENYEGDLATICFCSAAVYGIFGCQNGQSGRVFNTLMGYVRSGGLEGGLRMDCVPTSLTCPETPTYLQGEDAIVAKRGKLFLAELKYRPCEDLTSADVQQATLLPGDASVRVEMPWPMLSGRYVTRRSAICFCEDAIGCPQPNQVSTLQHIGELRVLGAIDSVGLTTHPGFATIPLQVRVVEEATGIRCCASNATDTMDCDLKASATNAAALLSYPGTFRFPLVLQEPLTNYEERMAVNVSCAAMGQTGPCAPEAVTSGLSGFPCRQVHPLALHMQLPPVSWHRPWRRPVNGALGTEAMAEAGGYATQLKAVKSETMTKGICKKAAAEKNFKSLPCQATECLAESWHSFNFRLRCIDLDSARATVPGHYELCVCEPGAVPMSQECQGWHHLGHLEVFGPFPLNRTLQGTSSELMQISLQGVSLGHEDSLVSATVESWEVKPMKPMQDEPMELQIFGTNLSNDLHGVLVRDDGEQQPSSPKQGLCHYASPVASMVKCAPTTVDSQTCSFPQAPYGGGYQVCICIAEGPKCQAFLPALGTLQIQGLPEMEEGGIKYVAVILTATFLLLLCLPLLSSRVRKKLWQLWKKLRRRICGAESKVMAVPGMEHASEDEKDAKGEKDDMEGNVEHDLPQKQQKMDENVEIADDYSTGIQGTAQPEEEPSQCSTPRKEPVDATEAPLGGVAPDAPLQPEIPEAEVEGCKTPEELSADPDREAAPSTAPSGPSSDFSEKMAPGTLKEERRRAREEKRQERRKAEETASLLPPRPLPPPPLRAPPRKLPSLPVSPSFDKELRSPASPAALEALAEATKFLQANTQKDGKFTDYGLSVKALSAALGRNDAELLAKALVDAERAGVGRELLEKARQHLKELRGDVPLKDAAPVPGDEGPTDVAEKAEATVGDAEKQDPVGLEEFEKLVEARAPEPPADLGAVDAVGTTESEARVENIREDDIGVLREAEGGNMDEVPEALPEEATSQEEALRDEAETEEKDTFKVDASTLQSEMPKPEGREEDVQTEADADAIDVAEKAEATVGDAEKQNPVGLEEFEKLVEARAPEPPADLGAVDAVGTTKSEARVENIREDDIGVVREAEGGKMDEVPEALPEEAPTAEEEGESKTSEAAAVDEPDSKAGG</sequence>
<dbReference type="SUPFAM" id="SSF56112">
    <property type="entry name" value="Protein kinase-like (PK-like)"/>
    <property type="match status" value="1"/>
</dbReference>
<feature type="domain" description="EF-hand" evidence="30">
    <location>
        <begin position="889"/>
        <end position="924"/>
    </location>
</feature>
<evidence type="ECO:0000256" key="18">
    <source>
        <dbReference type="ARBA" id="ARBA00023069"/>
    </source>
</evidence>
<dbReference type="CDD" id="cd00051">
    <property type="entry name" value="EFh"/>
    <property type="match status" value="1"/>
</dbReference>
<reference evidence="31" key="1">
    <citation type="submission" date="2022-10" db="EMBL/GenBank/DDBJ databases">
        <authorList>
            <person name="Chen Y."/>
            <person name="Dougan E. K."/>
            <person name="Chan C."/>
            <person name="Rhodes N."/>
            <person name="Thang M."/>
        </authorList>
    </citation>
    <scope>NUCLEOTIDE SEQUENCE</scope>
</reference>
<dbReference type="Gene3D" id="1.10.238.10">
    <property type="entry name" value="EF-hand"/>
    <property type="match status" value="2"/>
</dbReference>
<evidence type="ECO:0000256" key="4">
    <source>
        <dbReference type="ARBA" id="ARBA00004425"/>
    </source>
</evidence>
<dbReference type="SUPFAM" id="SSF48403">
    <property type="entry name" value="Ankyrin repeat"/>
    <property type="match status" value="1"/>
</dbReference>
<comment type="catalytic activity">
    <reaction evidence="23">
        <text>L-threonyl-[protein] + ATP = O-phospho-L-threonyl-[protein] + ADP + H(+)</text>
        <dbReference type="Rhea" id="RHEA:46608"/>
        <dbReference type="Rhea" id="RHEA-COMP:11060"/>
        <dbReference type="Rhea" id="RHEA-COMP:11605"/>
        <dbReference type="ChEBI" id="CHEBI:15378"/>
        <dbReference type="ChEBI" id="CHEBI:30013"/>
        <dbReference type="ChEBI" id="CHEBI:30616"/>
        <dbReference type="ChEBI" id="CHEBI:61977"/>
        <dbReference type="ChEBI" id="CHEBI:456216"/>
        <dbReference type="EC" id="2.7.11.1"/>
    </reaction>
</comment>
<dbReference type="GO" id="GO:0004674">
    <property type="term" value="F:protein serine/threonine kinase activity"/>
    <property type="evidence" value="ECO:0007669"/>
    <property type="project" value="UniProtKB-KW"/>
</dbReference>
<dbReference type="GO" id="GO:0005886">
    <property type="term" value="C:plasma membrane"/>
    <property type="evidence" value="ECO:0007669"/>
    <property type="project" value="UniProtKB-SubCell"/>
</dbReference>
<evidence type="ECO:0000256" key="27">
    <source>
        <dbReference type="PROSITE-ProRule" id="PRU00023"/>
    </source>
</evidence>
<feature type="domain" description="EF-hand" evidence="30">
    <location>
        <begin position="959"/>
        <end position="994"/>
    </location>
</feature>
<evidence type="ECO:0000256" key="10">
    <source>
        <dbReference type="ARBA" id="ARBA00022707"/>
    </source>
</evidence>
<dbReference type="InterPro" id="IPR002110">
    <property type="entry name" value="Ankyrin_rpt"/>
</dbReference>
<evidence type="ECO:0000256" key="15">
    <source>
        <dbReference type="ARBA" id="ARBA00022840"/>
    </source>
</evidence>
<feature type="compositionally biased region" description="Pro residues" evidence="28">
    <location>
        <begin position="2119"/>
        <end position="2134"/>
    </location>
</feature>
<keyword evidence="12" id="KW-0547">Nucleotide-binding</keyword>
<feature type="region of interest" description="Disordered" evidence="28">
    <location>
        <begin position="2411"/>
        <end position="2488"/>
    </location>
</feature>
<comment type="cofactor">
    <cofactor evidence="1">
        <name>Mg(2+)</name>
        <dbReference type="ChEBI" id="CHEBI:18420"/>
    </cofactor>
</comment>
<keyword evidence="6" id="KW-1003">Cell membrane</keyword>
<evidence type="ECO:0000259" key="29">
    <source>
        <dbReference type="PROSITE" id="PS50011"/>
    </source>
</evidence>
<feature type="compositionally biased region" description="Basic and acidic residues" evidence="28">
    <location>
        <begin position="2428"/>
        <end position="2453"/>
    </location>
</feature>
<dbReference type="Gene3D" id="1.10.510.10">
    <property type="entry name" value="Transferase(Phosphotransferase) domain 1"/>
    <property type="match status" value="1"/>
</dbReference>
<dbReference type="PROSITE" id="PS00018">
    <property type="entry name" value="EF_HAND_1"/>
    <property type="match status" value="3"/>
</dbReference>
<feature type="domain" description="EF-hand" evidence="30">
    <location>
        <begin position="998"/>
        <end position="1033"/>
    </location>
</feature>
<dbReference type="SMART" id="SM00248">
    <property type="entry name" value="ANK"/>
    <property type="match status" value="6"/>
</dbReference>
<evidence type="ECO:0000256" key="7">
    <source>
        <dbReference type="ARBA" id="ARBA00022511"/>
    </source>
</evidence>
<dbReference type="PROSITE" id="PS50297">
    <property type="entry name" value="ANK_REP_REGION"/>
    <property type="match status" value="1"/>
</dbReference>
<dbReference type="CDD" id="cd05117">
    <property type="entry name" value="STKc_CAMK"/>
    <property type="match status" value="1"/>
</dbReference>
<feature type="compositionally biased region" description="Basic and acidic residues" evidence="28">
    <location>
        <begin position="2055"/>
        <end position="2071"/>
    </location>
</feature>
<evidence type="ECO:0000256" key="26">
    <source>
        <dbReference type="ARBA" id="ARBA00068067"/>
    </source>
</evidence>
<dbReference type="InterPro" id="IPR018247">
    <property type="entry name" value="EF_Hand_1_Ca_BS"/>
</dbReference>
<dbReference type="GO" id="GO:0031514">
    <property type="term" value="C:motile cilium"/>
    <property type="evidence" value="ECO:0007669"/>
    <property type="project" value="UniProtKB-SubCell"/>
</dbReference>
<feature type="repeat" description="ANK" evidence="27">
    <location>
        <begin position="504"/>
        <end position="536"/>
    </location>
</feature>
<feature type="compositionally biased region" description="Basic and acidic residues" evidence="28">
    <location>
        <begin position="2247"/>
        <end position="2264"/>
    </location>
</feature>
<evidence type="ECO:0000256" key="12">
    <source>
        <dbReference type="ARBA" id="ARBA00022741"/>
    </source>
</evidence>
<accession>A0A9P1BHF9</accession>
<dbReference type="Pfam" id="PF13499">
    <property type="entry name" value="EF-hand_7"/>
    <property type="match status" value="2"/>
</dbReference>
<comment type="similarity">
    <text evidence="22">Belongs to the protein kinase superfamily. Ser/Thr protein kinase family. CDPK subfamily.</text>
</comment>
<feature type="compositionally biased region" description="Acidic residues" evidence="28">
    <location>
        <begin position="2454"/>
        <end position="2469"/>
    </location>
</feature>
<evidence type="ECO:0000256" key="19">
    <source>
        <dbReference type="ARBA" id="ARBA00023139"/>
    </source>
</evidence>
<dbReference type="GO" id="GO:0020005">
    <property type="term" value="C:symbiont-containing vacuole membrane"/>
    <property type="evidence" value="ECO:0007669"/>
    <property type="project" value="UniProtKB-SubCell"/>
</dbReference>
<evidence type="ECO:0000313" key="33">
    <source>
        <dbReference type="Proteomes" id="UP001152797"/>
    </source>
</evidence>
<dbReference type="EMBL" id="CAMXCT020000078">
    <property type="protein sequence ID" value="CAL1126846.1"/>
    <property type="molecule type" value="Genomic_DNA"/>
</dbReference>
<evidence type="ECO:0000256" key="8">
    <source>
        <dbReference type="ARBA" id="ARBA00022527"/>
    </source>
</evidence>
<reference evidence="32" key="2">
    <citation type="submission" date="2024-04" db="EMBL/GenBank/DDBJ databases">
        <authorList>
            <person name="Chen Y."/>
            <person name="Shah S."/>
            <person name="Dougan E. K."/>
            <person name="Thang M."/>
            <person name="Chan C."/>
        </authorList>
    </citation>
    <scope>NUCLEOTIDE SEQUENCE [LARGE SCALE GENOMIC DNA]</scope>
</reference>
<evidence type="ECO:0000256" key="6">
    <source>
        <dbReference type="ARBA" id="ARBA00022475"/>
    </source>
</evidence>
<evidence type="ECO:0000256" key="21">
    <source>
        <dbReference type="ARBA" id="ARBA00023288"/>
    </source>
</evidence>
<keyword evidence="17" id="KW-1043">Host membrane</keyword>
<evidence type="ECO:0000256" key="1">
    <source>
        <dbReference type="ARBA" id="ARBA00001946"/>
    </source>
</evidence>
<keyword evidence="10" id="KW-0519">Myristate</keyword>
<evidence type="ECO:0000256" key="3">
    <source>
        <dbReference type="ARBA" id="ARBA00004342"/>
    </source>
</evidence>
<feature type="compositionally biased region" description="Basic and acidic residues" evidence="28">
    <location>
        <begin position="2295"/>
        <end position="2314"/>
    </location>
</feature>
<feature type="region of interest" description="Disordered" evidence="28">
    <location>
        <begin position="2227"/>
        <end position="2264"/>
    </location>
</feature>
<evidence type="ECO:0000256" key="22">
    <source>
        <dbReference type="ARBA" id="ARBA00024334"/>
    </source>
</evidence>
<dbReference type="InterPro" id="IPR002048">
    <property type="entry name" value="EF_hand_dom"/>
</dbReference>
<keyword evidence="16" id="KW-0282">Flagellum</keyword>
<comment type="subcellular location">
    <subcellularLocation>
        <location evidence="3">Cell membrane</location>
        <topology evidence="3">Lipid-anchor</topology>
        <orientation evidence="3">Cytoplasmic side</orientation>
    </subcellularLocation>
    <subcellularLocation>
        <location evidence="2">Cell projection</location>
        <location evidence="2">Cilium</location>
        <location evidence="2">Flagellum</location>
    </subcellularLocation>
    <subcellularLocation>
        <location evidence="4">Host cell membrane</location>
        <topology evidence="4">Lipid-anchor</topology>
    </subcellularLocation>
    <subcellularLocation>
        <location evidence="25">Parasitophorous vacuole membrane</location>
        <topology evidence="25">Lipid-anchor</topology>
    </subcellularLocation>
</comment>
<feature type="compositionally biased region" description="Low complexity" evidence="28">
    <location>
        <begin position="2072"/>
        <end position="2082"/>
    </location>
</feature>
<dbReference type="InterPro" id="IPR011009">
    <property type="entry name" value="Kinase-like_dom_sf"/>
</dbReference>
<feature type="compositionally biased region" description="Basic and acidic residues" evidence="28">
    <location>
        <begin position="2334"/>
        <end position="2349"/>
    </location>
</feature>
<evidence type="ECO:0000256" key="23">
    <source>
        <dbReference type="ARBA" id="ARBA00047899"/>
    </source>
</evidence>
<comment type="caution">
    <text evidence="31">The sequence shown here is derived from an EMBL/GenBank/DDBJ whole genome shotgun (WGS) entry which is preliminary data.</text>
</comment>
<keyword evidence="33" id="KW-1185">Reference proteome</keyword>
<feature type="compositionally biased region" description="Basic and acidic residues" evidence="28">
    <location>
        <begin position="2093"/>
        <end position="2113"/>
    </location>
</feature>
<gene>
    <name evidence="31" type="ORF">C1SCF055_LOCUS1976</name>
</gene>
<feature type="repeat" description="ANK" evidence="27">
    <location>
        <begin position="302"/>
        <end position="334"/>
    </location>
</feature>
<proteinExistence type="inferred from homology"/>
<feature type="region of interest" description="Disordered" evidence="28">
    <location>
        <begin position="2008"/>
        <end position="2151"/>
    </location>
</feature>
<keyword evidence="8" id="KW-0723">Serine/threonine-protein kinase</keyword>
<comment type="catalytic activity">
    <reaction evidence="24">
        <text>L-seryl-[protein] + ATP = O-phospho-L-seryl-[protein] + ADP + H(+)</text>
        <dbReference type="Rhea" id="RHEA:17989"/>
        <dbReference type="Rhea" id="RHEA-COMP:9863"/>
        <dbReference type="Rhea" id="RHEA-COMP:11604"/>
        <dbReference type="ChEBI" id="CHEBI:15378"/>
        <dbReference type="ChEBI" id="CHEBI:29999"/>
        <dbReference type="ChEBI" id="CHEBI:30616"/>
        <dbReference type="ChEBI" id="CHEBI:83421"/>
        <dbReference type="ChEBI" id="CHEBI:456216"/>
        <dbReference type="EC" id="2.7.11.1"/>
    </reaction>
</comment>
<evidence type="ECO:0000256" key="11">
    <source>
        <dbReference type="ARBA" id="ARBA00022737"/>
    </source>
</evidence>
<evidence type="ECO:0000256" key="16">
    <source>
        <dbReference type="ARBA" id="ARBA00022846"/>
    </source>
</evidence>
<evidence type="ECO:0000256" key="5">
    <source>
        <dbReference type="ARBA" id="ARBA00012513"/>
    </source>
</evidence>
<keyword evidence="19" id="KW-0564">Palmitate</keyword>
<keyword evidence="18" id="KW-0969">Cilium</keyword>
<feature type="compositionally biased region" description="Basic and acidic residues" evidence="28">
    <location>
        <begin position="1964"/>
        <end position="1976"/>
    </location>
</feature>